<feature type="chain" id="PRO_5017384919" description="Rhamnogalacturonase A/B/Epimerase-like pectate lyase domain-containing protein" evidence="1">
    <location>
        <begin position="20"/>
        <end position="435"/>
    </location>
</feature>
<dbReference type="InterPro" id="IPR011050">
    <property type="entry name" value="Pectin_lyase_fold/virulence"/>
</dbReference>
<dbReference type="EMBL" id="QWGR01000006">
    <property type="protein sequence ID" value="RIJ48034.1"/>
    <property type="molecule type" value="Genomic_DNA"/>
</dbReference>
<keyword evidence="4" id="KW-1185">Reference proteome</keyword>
<evidence type="ECO:0000313" key="3">
    <source>
        <dbReference type="EMBL" id="RIJ48034.1"/>
    </source>
</evidence>
<dbReference type="Pfam" id="PF12708">
    <property type="entry name" value="Pect-lyase_RHGA_epim"/>
    <property type="match status" value="1"/>
</dbReference>
<organism evidence="3 4">
    <name type="scientific">Maribellus luteus</name>
    <dbReference type="NCBI Taxonomy" id="2305463"/>
    <lineage>
        <taxon>Bacteria</taxon>
        <taxon>Pseudomonadati</taxon>
        <taxon>Bacteroidota</taxon>
        <taxon>Bacteroidia</taxon>
        <taxon>Marinilabiliales</taxon>
        <taxon>Prolixibacteraceae</taxon>
        <taxon>Maribellus</taxon>
    </lineage>
</organism>
<dbReference type="InterPro" id="IPR012334">
    <property type="entry name" value="Pectin_lyas_fold"/>
</dbReference>
<feature type="domain" description="Rhamnogalacturonase A/B/Epimerase-like pectate lyase" evidence="2">
    <location>
        <begin position="25"/>
        <end position="87"/>
    </location>
</feature>
<dbReference type="Proteomes" id="UP000265926">
    <property type="component" value="Unassembled WGS sequence"/>
</dbReference>
<name>A0A399SYZ7_9BACT</name>
<dbReference type="AlphaFoldDB" id="A0A399SYZ7"/>
<proteinExistence type="predicted"/>
<feature type="signal peptide" evidence="1">
    <location>
        <begin position="1"/>
        <end position="19"/>
    </location>
</feature>
<dbReference type="Gene3D" id="2.160.20.10">
    <property type="entry name" value="Single-stranded right-handed beta-helix, Pectin lyase-like"/>
    <property type="match status" value="1"/>
</dbReference>
<protein>
    <recommendedName>
        <fullName evidence="2">Rhamnogalacturonase A/B/Epimerase-like pectate lyase domain-containing protein</fullName>
    </recommendedName>
</protein>
<evidence type="ECO:0000256" key="1">
    <source>
        <dbReference type="SAM" id="SignalP"/>
    </source>
</evidence>
<keyword evidence="1" id="KW-0732">Signal</keyword>
<comment type="caution">
    <text evidence="3">The sequence shown here is derived from an EMBL/GenBank/DDBJ whole genome shotgun (WGS) entry which is preliminary data.</text>
</comment>
<dbReference type="InterPro" id="IPR024535">
    <property type="entry name" value="RHGA/B-epi-like_pectate_lyase"/>
</dbReference>
<accession>A0A399SYZ7</accession>
<reference evidence="3 4" key="1">
    <citation type="submission" date="2018-08" db="EMBL/GenBank/DDBJ databases">
        <title>Pallidiluteibacterium maritimus gen. nov., sp. nov., isolated from coastal sediment.</title>
        <authorList>
            <person name="Zhou L.Y."/>
        </authorList>
    </citation>
    <scope>NUCLEOTIDE SEQUENCE [LARGE SCALE GENOMIC DNA]</scope>
    <source>
        <strain evidence="3 4">XSD2</strain>
    </source>
</reference>
<dbReference type="SUPFAM" id="SSF51126">
    <property type="entry name" value="Pectin lyase-like"/>
    <property type="match status" value="1"/>
</dbReference>
<evidence type="ECO:0000259" key="2">
    <source>
        <dbReference type="Pfam" id="PF12708"/>
    </source>
</evidence>
<dbReference type="OrthoDB" id="9795222at2"/>
<gene>
    <name evidence="3" type="ORF">D1614_13035</name>
</gene>
<evidence type="ECO:0000313" key="4">
    <source>
        <dbReference type="Proteomes" id="UP000265926"/>
    </source>
</evidence>
<sequence>MKKIKWIILLLLTPCILYATTSDYNVLDFGAVGDGKIDNTEAFQKALNKAAEKGGIVHVPSGKFRFNGVLIIPPAVVLQGSNVGPVSVFYDKNTVLMAYAGRGNENSAPFITMESASTVKGLGIAYPEQVPENIAPYPYCIHIAGNRCNVMEITIANAYNGIDCGSVYQEAHNLRDINMCALRRGIYVDRTTDVGRIENVHIHSVSWWDINYPERMGSQIELINKFTQEHLEGFIIGRCDWEYMVNCFVIWAKVGFRFIETKGDPRGNDPQSNILITQSGSDVGPLAVLVEKTQYHCGIAFSNCQFMDGILIEEENQGPVKLVNCGFWGWAETLGGTHIVNKGKGTVYLTACNFNAKNWVECHWKPEIPFIKMTNGTLQMMNCRFQDNGNTPDAHIVLGEDVRAAVVMGNSVEGGNLRVDNQSKGEVQIFGNVGE</sequence>
<dbReference type="RefSeq" id="WP_119438380.1">
    <property type="nucleotide sequence ID" value="NZ_QWGR01000006.1"/>
</dbReference>